<evidence type="ECO:0000313" key="3">
    <source>
        <dbReference type="Proteomes" id="UP000217758"/>
    </source>
</evidence>
<proteinExistence type="predicted"/>
<name>A0A1L7LLI7_9STRE</name>
<protein>
    <recommendedName>
        <fullName evidence="4">HXXEE domain-containing protein</fullName>
    </recommendedName>
</protein>
<dbReference type="KEGG" id="strg:SRT_18120"/>
<dbReference type="EMBL" id="AP014612">
    <property type="protein sequence ID" value="BAQ25073.1"/>
    <property type="molecule type" value="Genomic_DNA"/>
</dbReference>
<dbReference type="RefSeq" id="WP_128833826.1">
    <property type="nucleotide sequence ID" value="NZ_AP014612.1"/>
</dbReference>
<evidence type="ECO:0000256" key="1">
    <source>
        <dbReference type="SAM" id="Phobius"/>
    </source>
</evidence>
<sequence length="170" mass="19213">MTAALFAFIAITLFMIHEFEEIILVCPWIAKNKSDPKFANEIFISGRKHYPSAENIAVVVLEEFVLASLILLTGILFKVPELVLAITLGHTFHLFSHISQAITYRTWVPGSITAALTLPLLVMAITGFCFAQSLSWMLLLMLTVLIFPLQLVNLRFLHRQTDKVEKFLHS</sequence>
<organism evidence="2 3">
    <name type="scientific">Streptococcus troglodytae</name>
    <dbReference type="NCBI Taxonomy" id="1111760"/>
    <lineage>
        <taxon>Bacteria</taxon>
        <taxon>Bacillati</taxon>
        <taxon>Bacillota</taxon>
        <taxon>Bacilli</taxon>
        <taxon>Lactobacillales</taxon>
        <taxon>Streptococcaceae</taxon>
        <taxon>Streptococcus</taxon>
    </lineage>
</organism>
<dbReference type="Proteomes" id="UP000217758">
    <property type="component" value="Chromosome"/>
</dbReference>
<keyword evidence="1" id="KW-0812">Transmembrane</keyword>
<dbReference type="Pfam" id="PF13787">
    <property type="entry name" value="HXXEE"/>
    <property type="match status" value="1"/>
</dbReference>
<dbReference type="AlphaFoldDB" id="A0A1L7LLI7"/>
<accession>A0A1L7LLI7</accession>
<dbReference type="InterPro" id="IPR025671">
    <property type="entry name" value="HXXEE"/>
</dbReference>
<evidence type="ECO:0000313" key="2">
    <source>
        <dbReference type="EMBL" id="BAQ25073.1"/>
    </source>
</evidence>
<feature type="transmembrane region" description="Helical" evidence="1">
    <location>
        <begin position="107"/>
        <end position="128"/>
    </location>
</feature>
<evidence type="ECO:0008006" key="4">
    <source>
        <dbReference type="Google" id="ProtNLM"/>
    </source>
</evidence>
<reference evidence="2 3" key="1">
    <citation type="journal article" date="2016" name="Microbiol. Immunol.">
        <title>Complete genome sequence of Streptococcus troglodytae TKU31 isolated from the oral cavity of a chimpanzee (Pan troglodytes).</title>
        <authorList>
            <person name="Okamoto M."/>
            <person name="Naito M."/>
            <person name="Miyanohara M."/>
            <person name="Imai S."/>
            <person name="Nomura Y."/>
            <person name="Saito W."/>
            <person name="Momoi Y."/>
            <person name="Takada K."/>
            <person name="Miyabe-Nishiwaki T."/>
            <person name="Tomonaga M."/>
            <person name="Hanada N."/>
        </authorList>
    </citation>
    <scope>NUCLEOTIDE SEQUENCE [LARGE SCALE GENOMIC DNA]</scope>
    <source>
        <strain evidence="3">TKU 31</strain>
    </source>
</reference>
<keyword evidence="1" id="KW-0472">Membrane</keyword>
<feature type="transmembrane region" description="Helical" evidence="1">
    <location>
        <begin position="56"/>
        <end position="77"/>
    </location>
</feature>
<feature type="transmembrane region" description="Helical" evidence="1">
    <location>
        <begin position="134"/>
        <end position="157"/>
    </location>
</feature>
<keyword evidence="3" id="KW-1185">Reference proteome</keyword>
<gene>
    <name evidence="2" type="ORF">SRT_18120</name>
</gene>
<keyword evidence="1" id="KW-1133">Transmembrane helix</keyword>